<protein>
    <submittedName>
        <fullName evidence="1">Uncharacterized protein</fullName>
    </submittedName>
</protein>
<sequence>MLFCPVFLEKTSVKIVLILRCHFHAGNTALLLFYPFGGNREQSILVEFPAGILAELLFIEGKQGKRQRTDHPSRFSETFQQAAVNHFFHRSKNAEVQHINLVMALADSINPAYPLLHLHWVPWQIKVYKKVGGLEVQPLRRGVSTQQNINFSPKETPLYIFPVGVFEAVAFGIEKGAILSAEDTYPHFRVSLMKMISNIVEGIEIPGKKNCLTYSPVAAACLQPFQQLLDFRRRIVQRLECLNEFRKFAPFPLQVFRRAVLKHTIQEIILFVPFFRIEALFLRRQSHTLERGLNFFSSTNKGPQQGKK</sequence>
<dbReference type="EMBL" id="VSSQ01011755">
    <property type="protein sequence ID" value="MPM47636.1"/>
    <property type="molecule type" value="Genomic_DNA"/>
</dbReference>
<comment type="caution">
    <text evidence="1">The sequence shown here is derived from an EMBL/GenBank/DDBJ whole genome shotgun (WGS) entry which is preliminary data.</text>
</comment>
<reference evidence="1" key="1">
    <citation type="submission" date="2019-08" db="EMBL/GenBank/DDBJ databases">
        <authorList>
            <person name="Kucharzyk K."/>
            <person name="Murdoch R.W."/>
            <person name="Higgins S."/>
            <person name="Loffler F."/>
        </authorList>
    </citation>
    <scope>NUCLEOTIDE SEQUENCE</scope>
</reference>
<organism evidence="1">
    <name type="scientific">bioreactor metagenome</name>
    <dbReference type="NCBI Taxonomy" id="1076179"/>
    <lineage>
        <taxon>unclassified sequences</taxon>
        <taxon>metagenomes</taxon>
        <taxon>ecological metagenomes</taxon>
    </lineage>
</organism>
<gene>
    <name evidence="1" type="ORF">SDC9_94347</name>
</gene>
<proteinExistence type="predicted"/>
<name>A0A645A3X1_9ZZZZ</name>
<evidence type="ECO:0000313" key="1">
    <source>
        <dbReference type="EMBL" id="MPM47636.1"/>
    </source>
</evidence>
<dbReference type="AlphaFoldDB" id="A0A645A3X1"/>
<accession>A0A645A3X1</accession>